<dbReference type="EMBL" id="JAVRRT010000015">
    <property type="protein sequence ID" value="KAK5165881.1"/>
    <property type="molecule type" value="Genomic_DNA"/>
</dbReference>
<name>A0AAV9P400_9PEZI</name>
<keyword evidence="4" id="KW-1185">Reference proteome</keyword>
<protein>
    <submittedName>
        <fullName evidence="3">Uncharacterized protein</fullName>
    </submittedName>
</protein>
<proteinExistence type="predicted"/>
<reference evidence="3 4" key="1">
    <citation type="submission" date="2023-08" db="EMBL/GenBank/DDBJ databases">
        <title>Black Yeasts Isolated from many extreme environments.</title>
        <authorList>
            <person name="Coleine C."/>
            <person name="Stajich J.E."/>
            <person name="Selbmann L."/>
        </authorList>
    </citation>
    <scope>NUCLEOTIDE SEQUENCE [LARGE SCALE GENOMIC DNA]</scope>
    <source>
        <strain evidence="3 4">CCFEE 5935</strain>
    </source>
</reference>
<dbReference type="GeneID" id="89930136"/>
<feature type="compositionally biased region" description="Basic and acidic residues" evidence="1">
    <location>
        <begin position="88"/>
        <end position="97"/>
    </location>
</feature>
<sequence>MSPSTIALAVTLLAGTTVSGSPIVKLPLTSFTPNPPTLPPVPASENHCPGFMLELMRYDFGPKGCPEPSALYSAACIAECEAVLEAKKDEAGDRPSKEDDDAADPVANRSIPGPVAEGHCPGYMLEMMRHHFGPDACPEADDLYSEACVAECQLMLDLHKDIVGRPVPNTSIAPKDSAPTPPAHATKQPTPTPTLLARHKKFNEDFRDPTLCPAATFRTLLYALNAGYACPSRGGAYTDICVGVCEATVHWLADWPGQWPEVFPQGAILMPRPRAQNDLDALLAMGTGMEKRGGVVEEPACEEGECGPMGDWAINGTGP</sequence>
<dbReference type="AlphaFoldDB" id="A0AAV9P400"/>
<evidence type="ECO:0000313" key="3">
    <source>
        <dbReference type="EMBL" id="KAK5165881.1"/>
    </source>
</evidence>
<organism evidence="3 4">
    <name type="scientific">Saxophila tyrrhenica</name>
    <dbReference type="NCBI Taxonomy" id="1690608"/>
    <lineage>
        <taxon>Eukaryota</taxon>
        <taxon>Fungi</taxon>
        <taxon>Dikarya</taxon>
        <taxon>Ascomycota</taxon>
        <taxon>Pezizomycotina</taxon>
        <taxon>Dothideomycetes</taxon>
        <taxon>Dothideomycetidae</taxon>
        <taxon>Mycosphaerellales</taxon>
        <taxon>Extremaceae</taxon>
        <taxon>Saxophila</taxon>
    </lineage>
</organism>
<keyword evidence="2" id="KW-0732">Signal</keyword>
<feature type="signal peptide" evidence="2">
    <location>
        <begin position="1"/>
        <end position="20"/>
    </location>
</feature>
<evidence type="ECO:0000256" key="1">
    <source>
        <dbReference type="SAM" id="MobiDB-lite"/>
    </source>
</evidence>
<feature type="chain" id="PRO_5043496992" evidence="2">
    <location>
        <begin position="21"/>
        <end position="319"/>
    </location>
</feature>
<evidence type="ECO:0000313" key="4">
    <source>
        <dbReference type="Proteomes" id="UP001337655"/>
    </source>
</evidence>
<comment type="caution">
    <text evidence="3">The sequence shown here is derived from an EMBL/GenBank/DDBJ whole genome shotgun (WGS) entry which is preliminary data.</text>
</comment>
<dbReference type="Proteomes" id="UP001337655">
    <property type="component" value="Unassembled WGS sequence"/>
</dbReference>
<feature type="region of interest" description="Disordered" evidence="1">
    <location>
        <begin position="167"/>
        <end position="193"/>
    </location>
</feature>
<gene>
    <name evidence="3" type="ORF">LTR77_008804</name>
</gene>
<accession>A0AAV9P400</accession>
<evidence type="ECO:0000256" key="2">
    <source>
        <dbReference type="SAM" id="SignalP"/>
    </source>
</evidence>
<feature type="region of interest" description="Disordered" evidence="1">
    <location>
        <begin position="88"/>
        <end position="112"/>
    </location>
</feature>
<dbReference type="RefSeq" id="XP_064655893.1">
    <property type="nucleotide sequence ID" value="XM_064806034.1"/>
</dbReference>